<dbReference type="PANTHER" id="PTHR43280:SF2">
    <property type="entry name" value="HTH-TYPE TRANSCRIPTIONAL REGULATOR EXSA"/>
    <property type="match status" value="1"/>
</dbReference>
<comment type="caution">
    <text evidence="5">The sequence shown here is derived from an EMBL/GenBank/DDBJ whole genome shotgun (WGS) entry which is preliminary data.</text>
</comment>
<organism evidence="5 6">
    <name type="scientific">Paenibacillus solanacearum</name>
    <dbReference type="NCBI Taxonomy" id="2048548"/>
    <lineage>
        <taxon>Bacteria</taxon>
        <taxon>Bacillati</taxon>
        <taxon>Bacillota</taxon>
        <taxon>Bacilli</taxon>
        <taxon>Bacillales</taxon>
        <taxon>Paenibacillaceae</taxon>
        <taxon>Paenibacillus</taxon>
    </lineage>
</organism>
<evidence type="ECO:0000313" key="5">
    <source>
        <dbReference type="EMBL" id="CAG7606228.1"/>
    </source>
</evidence>
<feature type="domain" description="HTH araC/xylS-type" evidence="4">
    <location>
        <begin position="191"/>
        <end position="289"/>
    </location>
</feature>
<evidence type="ECO:0000313" key="6">
    <source>
        <dbReference type="Proteomes" id="UP000693672"/>
    </source>
</evidence>
<dbReference type="InterPro" id="IPR013096">
    <property type="entry name" value="Cupin_2"/>
</dbReference>
<dbReference type="PROSITE" id="PS01124">
    <property type="entry name" value="HTH_ARAC_FAMILY_2"/>
    <property type="match status" value="1"/>
</dbReference>
<dbReference type="InterPro" id="IPR018060">
    <property type="entry name" value="HTH_AraC"/>
</dbReference>
<keyword evidence="6" id="KW-1185">Reference proteome</keyword>
<evidence type="ECO:0000256" key="3">
    <source>
        <dbReference type="ARBA" id="ARBA00023163"/>
    </source>
</evidence>
<proteinExistence type="predicted"/>
<dbReference type="EMBL" id="CAJVAS010000002">
    <property type="protein sequence ID" value="CAG7606228.1"/>
    <property type="molecule type" value="Genomic_DNA"/>
</dbReference>
<name>A0A916JWN6_9BACL</name>
<dbReference type="Proteomes" id="UP000693672">
    <property type="component" value="Unassembled WGS sequence"/>
</dbReference>
<keyword evidence="1" id="KW-0805">Transcription regulation</keyword>
<dbReference type="PANTHER" id="PTHR43280">
    <property type="entry name" value="ARAC-FAMILY TRANSCRIPTIONAL REGULATOR"/>
    <property type="match status" value="1"/>
</dbReference>
<dbReference type="Pfam" id="PF12833">
    <property type="entry name" value="HTH_18"/>
    <property type="match status" value="1"/>
</dbReference>
<dbReference type="RefSeq" id="WP_218090698.1">
    <property type="nucleotide sequence ID" value="NZ_CAJVAS010000002.1"/>
</dbReference>
<reference evidence="5" key="1">
    <citation type="submission" date="2021-06" db="EMBL/GenBank/DDBJ databases">
        <authorList>
            <person name="Criscuolo A."/>
        </authorList>
    </citation>
    <scope>NUCLEOTIDE SEQUENCE</scope>
    <source>
        <strain evidence="5">CIP111600</strain>
    </source>
</reference>
<evidence type="ECO:0000259" key="4">
    <source>
        <dbReference type="PROSITE" id="PS01124"/>
    </source>
</evidence>
<dbReference type="SMART" id="SM00342">
    <property type="entry name" value="HTH_ARAC"/>
    <property type="match status" value="1"/>
</dbReference>
<evidence type="ECO:0000256" key="1">
    <source>
        <dbReference type="ARBA" id="ARBA00023015"/>
    </source>
</evidence>
<dbReference type="AlphaFoldDB" id="A0A916JWN6"/>
<gene>
    <name evidence="5" type="primary">araC_3</name>
    <name evidence="5" type="ORF">PAESOLCIP111_00894</name>
</gene>
<sequence>MKVSPVFQNFRLDRKPYKLHSYDKTYGEGAIWDKNHAHQGMEFVYLQQGEGIVIIDHNIMPIKPGTIMFFQPFQLHRIKIHSSETGYYIRSKILFEPEIFYPIFQHFPVLQKFFVMLWKEQLTTQVIDHSHQRDALDRLFEEFKPNHDLPAEEQQERFSLLLIQFLQLIKNTWKPVKHTTSEAPRTLSHAEKAFQWIETHFREPFDLGQMASALFLTPQHISRLFRNTTGSTISEYLLSRRLREACLLICTTELPIQEIAMHVGIPHVSRFCQVFKRRIGMTPLQYRAANKATTP</sequence>
<protein>
    <submittedName>
        <fullName evidence="5">Arabinose operon regulatory protein</fullName>
    </submittedName>
</protein>
<dbReference type="GO" id="GO:0003700">
    <property type="term" value="F:DNA-binding transcription factor activity"/>
    <property type="evidence" value="ECO:0007669"/>
    <property type="project" value="InterPro"/>
</dbReference>
<evidence type="ECO:0000256" key="2">
    <source>
        <dbReference type="ARBA" id="ARBA00023125"/>
    </source>
</evidence>
<accession>A0A916JWN6</accession>
<dbReference type="Pfam" id="PF07883">
    <property type="entry name" value="Cupin_2"/>
    <property type="match status" value="1"/>
</dbReference>
<keyword evidence="3" id="KW-0804">Transcription</keyword>
<keyword evidence="2" id="KW-0238">DNA-binding</keyword>
<dbReference type="GO" id="GO:0043565">
    <property type="term" value="F:sequence-specific DNA binding"/>
    <property type="evidence" value="ECO:0007669"/>
    <property type="project" value="InterPro"/>
</dbReference>
<dbReference type="PROSITE" id="PS00041">
    <property type="entry name" value="HTH_ARAC_FAMILY_1"/>
    <property type="match status" value="1"/>
</dbReference>
<dbReference type="InterPro" id="IPR018062">
    <property type="entry name" value="HTH_AraC-typ_CS"/>
</dbReference>